<dbReference type="Gene3D" id="3.40.50.300">
    <property type="entry name" value="P-loop containing nucleotide triphosphate hydrolases"/>
    <property type="match status" value="1"/>
</dbReference>
<evidence type="ECO:0000313" key="2">
    <source>
        <dbReference type="Proteomes" id="UP001467690"/>
    </source>
</evidence>
<gene>
    <name evidence="1" type="ORF">ABS311_07460</name>
</gene>
<protein>
    <submittedName>
        <fullName evidence="1">Sulfotransferase family protein</fullName>
    </submittedName>
</protein>
<organism evidence="1 2">
    <name type="scientific">Catenovulum sediminis</name>
    <dbReference type="NCBI Taxonomy" id="1740262"/>
    <lineage>
        <taxon>Bacteria</taxon>
        <taxon>Pseudomonadati</taxon>
        <taxon>Pseudomonadota</taxon>
        <taxon>Gammaproteobacteria</taxon>
        <taxon>Alteromonadales</taxon>
        <taxon>Alteromonadaceae</taxon>
        <taxon>Catenovulum</taxon>
    </lineage>
</organism>
<sequence>MISNKIFIIGLPRTATTSVCLACLDLGFKTAHTAYTEQAFNEAQVIADTPAFNDYAVLDKHYGDAKFIYLERDASQWIPSVQQLLLRMYENLMRTDGGFNPHLKRCYKSVFAPFNKINIQSADFLHDCYLRHQTSVEQYFSGQPDKLLTIDVTHPYSYLKLANFLQVEAGEQETFKHMNKRGKVTAWKQISHPLKIEATRNGKVDKLKFLTEFSV</sequence>
<dbReference type="Pfam" id="PF17784">
    <property type="entry name" value="Sulfotransfer_4"/>
    <property type="match status" value="2"/>
</dbReference>
<dbReference type="InterPro" id="IPR040632">
    <property type="entry name" value="Sulfotransfer_4"/>
</dbReference>
<keyword evidence="2" id="KW-1185">Reference proteome</keyword>
<dbReference type="EMBL" id="JBELOE010000143">
    <property type="protein sequence ID" value="MER2491718.1"/>
    <property type="molecule type" value="Genomic_DNA"/>
</dbReference>
<accession>A0ABV1RFL0</accession>
<dbReference type="InterPro" id="IPR027417">
    <property type="entry name" value="P-loop_NTPase"/>
</dbReference>
<reference evidence="1 2" key="1">
    <citation type="submission" date="2024-06" db="EMBL/GenBank/DDBJ databases">
        <authorList>
            <person name="Chen R.Y."/>
        </authorList>
    </citation>
    <scope>NUCLEOTIDE SEQUENCE [LARGE SCALE GENOMIC DNA]</scope>
    <source>
        <strain evidence="1 2">D2</strain>
    </source>
</reference>
<dbReference type="Proteomes" id="UP001467690">
    <property type="component" value="Unassembled WGS sequence"/>
</dbReference>
<evidence type="ECO:0000313" key="1">
    <source>
        <dbReference type="EMBL" id="MER2491718.1"/>
    </source>
</evidence>
<dbReference type="PANTHER" id="PTHR36978">
    <property type="entry name" value="P-LOOP CONTAINING NUCLEOTIDE TRIPHOSPHATE HYDROLASE"/>
    <property type="match status" value="1"/>
</dbReference>
<comment type="caution">
    <text evidence="1">The sequence shown here is derived from an EMBL/GenBank/DDBJ whole genome shotgun (WGS) entry which is preliminary data.</text>
</comment>
<dbReference type="SUPFAM" id="SSF52540">
    <property type="entry name" value="P-loop containing nucleoside triphosphate hydrolases"/>
    <property type="match status" value="1"/>
</dbReference>
<proteinExistence type="predicted"/>
<name>A0ABV1RFL0_9ALTE</name>
<dbReference type="PANTHER" id="PTHR36978:SF4">
    <property type="entry name" value="P-LOOP CONTAINING NUCLEOSIDE TRIPHOSPHATE HYDROLASE PROTEIN"/>
    <property type="match status" value="1"/>
</dbReference>
<dbReference type="RefSeq" id="WP_185976721.1">
    <property type="nucleotide sequence ID" value="NZ_CP041660.1"/>
</dbReference>